<keyword evidence="6" id="KW-1185">Reference proteome</keyword>
<evidence type="ECO:0000256" key="2">
    <source>
        <dbReference type="ARBA" id="ARBA00022857"/>
    </source>
</evidence>
<sequence length="259" mass="27751">MTSRDELRGKLALITGASGGIGKACADVLYRQGVHLALTYSSSKGDVDRLAEELSEIELPEHFGRPKVSIHQVNMAVSEQIGRVFEEIKTEHGQFPDILISNAGHGKRIPNLEDISLDEFEYTIRVNLTASFILCKLAVPHMKAKGWGRIILMGSIAGYGGGINGCHYAASKAGLMGMVKNLALKHAQDGITINDIAPAMIGGTRMIPDAQFVEGTPGDVRNIPVGRLGRPEEVANVVIMLCKTGYMTGQSILLSGGLK</sequence>
<dbReference type="GO" id="GO:0006633">
    <property type="term" value="P:fatty acid biosynthetic process"/>
    <property type="evidence" value="ECO:0007669"/>
    <property type="project" value="TreeGrafter"/>
</dbReference>
<dbReference type="GO" id="GO:0048038">
    <property type="term" value="F:quinone binding"/>
    <property type="evidence" value="ECO:0007669"/>
    <property type="project" value="TreeGrafter"/>
</dbReference>
<dbReference type="PRINTS" id="PR00081">
    <property type="entry name" value="GDHRDH"/>
</dbReference>
<dbReference type="GO" id="GO:0016616">
    <property type="term" value="F:oxidoreductase activity, acting on the CH-OH group of donors, NAD or NADP as acceptor"/>
    <property type="evidence" value="ECO:0007669"/>
    <property type="project" value="TreeGrafter"/>
</dbReference>
<protein>
    <submittedName>
        <fullName evidence="5">3-oxoacyl-[acyl-carrier protein] reductase</fullName>
    </submittedName>
</protein>
<dbReference type="PANTHER" id="PTHR42760:SF127">
    <property type="entry name" value="3-KETOACYL-ACYL CARRIER PROTEIN REDUCTASE-RELATED"/>
    <property type="match status" value="1"/>
</dbReference>
<evidence type="ECO:0000256" key="1">
    <source>
        <dbReference type="ARBA" id="ARBA00006484"/>
    </source>
</evidence>
<evidence type="ECO:0000256" key="3">
    <source>
        <dbReference type="ARBA" id="ARBA00023002"/>
    </source>
</evidence>
<evidence type="ECO:0000256" key="4">
    <source>
        <dbReference type="RuleBase" id="RU000363"/>
    </source>
</evidence>
<dbReference type="InterPro" id="IPR036291">
    <property type="entry name" value="NAD(P)-bd_dom_sf"/>
</dbReference>
<comment type="similarity">
    <text evidence="1 4">Belongs to the short-chain dehydrogenases/reductases (SDR) family.</text>
</comment>
<dbReference type="Pfam" id="PF00106">
    <property type="entry name" value="adh_short"/>
    <property type="match status" value="1"/>
</dbReference>
<dbReference type="Gene3D" id="3.40.50.720">
    <property type="entry name" value="NAD(P)-binding Rossmann-like Domain"/>
    <property type="match status" value="1"/>
</dbReference>
<dbReference type="CDD" id="cd05233">
    <property type="entry name" value="SDR_c"/>
    <property type="match status" value="1"/>
</dbReference>
<dbReference type="InterPro" id="IPR002347">
    <property type="entry name" value="SDR_fam"/>
</dbReference>
<name>A0A1T3CQV9_9HYPO</name>
<gene>
    <name evidence="5" type="ORF">A0O28_0106370</name>
</gene>
<keyword evidence="2" id="KW-0521">NADP</keyword>
<dbReference type="PROSITE" id="PS00061">
    <property type="entry name" value="ADH_SHORT"/>
    <property type="match status" value="1"/>
</dbReference>
<organism evidence="5 6">
    <name type="scientific">Trichoderma guizhouense</name>
    <dbReference type="NCBI Taxonomy" id="1491466"/>
    <lineage>
        <taxon>Eukaryota</taxon>
        <taxon>Fungi</taxon>
        <taxon>Dikarya</taxon>
        <taxon>Ascomycota</taxon>
        <taxon>Pezizomycotina</taxon>
        <taxon>Sordariomycetes</taxon>
        <taxon>Hypocreomycetidae</taxon>
        <taxon>Hypocreales</taxon>
        <taxon>Hypocreaceae</taxon>
        <taxon>Trichoderma</taxon>
    </lineage>
</organism>
<accession>A0A1T3CQV9</accession>
<dbReference type="Proteomes" id="UP000191004">
    <property type="component" value="Unassembled WGS sequence"/>
</dbReference>
<dbReference type="PANTHER" id="PTHR42760">
    <property type="entry name" value="SHORT-CHAIN DEHYDROGENASES/REDUCTASES FAMILY MEMBER"/>
    <property type="match status" value="1"/>
</dbReference>
<evidence type="ECO:0000313" key="5">
    <source>
        <dbReference type="EMBL" id="OPB43446.1"/>
    </source>
</evidence>
<reference evidence="5 6" key="1">
    <citation type="submission" date="2016-04" db="EMBL/GenBank/DDBJ databases">
        <title>Multiple horizontal gene transfer events from other fungi enriched the ability of the initially mycotrophic fungus Trichoderma (Ascomycota) to feed on dead plant biomass.</title>
        <authorList>
            <person name="Atanasova L."/>
            <person name="Chenthamara K."/>
            <person name="Zhang J."/>
            <person name="Grujic M."/>
            <person name="Henrissat B."/>
            <person name="Kuo A."/>
            <person name="Aertz A."/>
            <person name="Salamov A."/>
            <person name="Lipzen A."/>
            <person name="Labutti K."/>
            <person name="Barry K."/>
            <person name="Miao Y."/>
            <person name="Rahimi M.J."/>
            <person name="Shen Q."/>
            <person name="Grigoriev I.V."/>
            <person name="Kubicek C.P."/>
            <person name="Druzhinina I.S."/>
        </authorList>
    </citation>
    <scope>NUCLEOTIDE SEQUENCE [LARGE SCALE GENOMIC DNA]</scope>
    <source>
        <strain evidence="5 6">NJAU 4742</strain>
    </source>
</reference>
<dbReference type="PRINTS" id="PR00080">
    <property type="entry name" value="SDRFAMILY"/>
</dbReference>
<proteinExistence type="inferred from homology"/>
<keyword evidence="3" id="KW-0560">Oxidoreductase</keyword>
<dbReference type="InterPro" id="IPR020904">
    <property type="entry name" value="Sc_DH/Rdtase_CS"/>
</dbReference>
<dbReference type="OrthoDB" id="417891at2759"/>
<dbReference type="FunFam" id="3.40.50.720:FF:000173">
    <property type="entry name" value="3-oxoacyl-[acyl-carrier protein] reductase"/>
    <property type="match status" value="1"/>
</dbReference>
<dbReference type="AlphaFoldDB" id="A0A1T3CQV9"/>
<dbReference type="SUPFAM" id="SSF51735">
    <property type="entry name" value="NAD(P)-binding Rossmann-fold domains"/>
    <property type="match status" value="1"/>
</dbReference>
<evidence type="ECO:0000313" key="6">
    <source>
        <dbReference type="Proteomes" id="UP000191004"/>
    </source>
</evidence>
<comment type="caution">
    <text evidence="5">The sequence shown here is derived from an EMBL/GenBank/DDBJ whole genome shotgun (WGS) entry which is preliminary data.</text>
</comment>
<dbReference type="EMBL" id="LVVK01000009">
    <property type="protein sequence ID" value="OPB43446.1"/>
    <property type="molecule type" value="Genomic_DNA"/>
</dbReference>